<name>A0A6P1VZD9_9BACT</name>
<gene>
    <name evidence="1" type="ORF">GJR95_25515</name>
</gene>
<dbReference type="Proteomes" id="UP000464577">
    <property type="component" value="Chromosome"/>
</dbReference>
<accession>A0A6P1VZD9</accession>
<evidence type="ECO:0000313" key="2">
    <source>
        <dbReference type="Proteomes" id="UP000464577"/>
    </source>
</evidence>
<dbReference type="RefSeq" id="WP_162388567.1">
    <property type="nucleotide sequence ID" value="NZ_CP045997.1"/>
</dbReference>
<dbReference type="EMBL" id="CP045997">
    <property type="protein sequence ID" value="QHV98155.1"/>
    <property type="molecule type" value="Genomic_DNA"/>
</dbReference>
<protein>
    <submittedName>
        <fullName evidence="1">Uncharacterized protein</fullName>
    </submittedName>
</protein>
<reference evidence="1 2" key="1">
    <citation type="submission" date="2019-11" db="EMBL/GenBank/DDBJ databases">
        <title>Spirosoma endbachense sp. nov., isolated from a natural salt meadow.</title>
        <authorList>
            <person name="Rojas J."/>
            <person name="Ambika Manirajan B."/>
            <person name="Ratering S."/>
            <person name="Suarez C."/>
            <person name="Geissler-Plaum R."/>
            <person name="Schnell S."/>
        </authorList>
    </citation>
    <scope>NUCLEOTIDE SEQUENCE [LARGE SCALE GENOMIC DNA]</scope>
    <source>
        <strain evidence="1 2">I-24</strain>
    </source>
</reference>
<evidence type="ECO:0000313" key="1">
    <source>
        <dbReference type="EMBL" id="QHV98155.1"/>
    </source>
</evidence>
<dbReference type="KEGG" id="senf:GJR95_25515"/>
<organism evidence="1 2">
    <name type="scientific">Spirosoma endbachense</name>
    <dbReference type="NCBI Taxonomy" id="2666025"/>
    <lineage>
        <taxon>Bacteria</taxon>
        <taxon>Pseudomonadati</taxon>
        <taxon>Bacteroidota</taxon>
        <taxon>Cytophagia</taxon>
        <taxon>Cytophagales</taxon>
        <taxon>Cytophagaceae</taxon>
        <taxon>Spirosoma</taxon>
    </lineage>
</organism>
<keyword evidence="2" id="KW-1185">Reference proteome</keyword>
<proteinExistence type="predicted"/>
<sequence length="88" mass="9651">MATIIARHQVGDITIWLAGHQERVDTFAPVATILNEFQDMDNPNSVLLLIEATDMEKFGAMVNDPANADLKDRHTVIEPIIISLPIGG</sequence>
<dbReference type="AlphaFoldDB" id="A0A6P1VZD9"/>